<evidence type="ECO:0008006" key="4">
    <source>
        <dbReference type="Google" id="ProtNLM"/>
    </source>
</evidence>
<gene>
    <name evidence="2" type="ORF">GEV02_02805</name>
</gene>
<keyword evidence="1" id="KW-0812">Transmembrane</keyword>
<comment type="caution">
    <text evidence="2">The sequence shown here is derived from an EMBL/GenBank/DDBJ whole genome shotgun (WGS) entry which is preliminary data.</text>
</comment>
<organism evidence="2 3">
    <name type="scientific">Rugamonas aquatica</name>
    <dbReference type="NCBI Taxonomy" id="2743357"/>
    <lineage>
        <taxon>Bacteria</taxon>
        <taxon>Pseudomonadati</taxon>
        <taxon>Pseudomonadota</taxon>
        <taxon>Betaproteobacteria</taxon>
        <taxon>Burkholderiales</taxon>
        <taxon>Oxalobacteraceae</taxon>
        <taxon>Telluria group</taxon>
        <taxon>Rugamonas</taxon>
    </lineage>
</organism>
<feature type="transmembrane region" description="Helical" evidence="1">
    <location>
        <begin position="53"/>
        <end position="74"/>
    </location>
</feature>
<evidence type="ECO:0000256" key="1">
    <source>
        <dbReference type="SAM" id="Phobius"/>
    </source>
</evidence>
<dbReference type="RefSeq" id="WP_152836405.1">
    <property type="nucleotide sequence ID" value="NZ_WHUG01000001.1"/>
</dbReference>
<keyword evidence="3" id="KW-1185">Reference proteome</keyword>
<feature type="transmembrane region" description="Helical" evidence="1">
    <location>
        <begin position="12"/>
        <end position="33"/>
    </location>
</feature>
<dbReference type="Proteomes" id="UP000440498">
    <property type="component" value="Unassembled WGS sequence"/>
</dbReference>
<dbReference type="EMBL" id="WHUG01000001">
    <property type="protein sequence ID" value="MQA37069.1"/>
    <property type="molecule type" value="Genomic_DNA"/>
</dbReference>
<name>A0A6A7MWD3_9BURK</name>
<protein>
    <recommendedName>
        <fullName evidence="4">Mercuric transport protein MerT</fullName>
    </recommendedName>
</protein>
<evidence type="ECO:0000313" key="3">
    <source>
        <dbReference type="Proteomes" id="UP000440498"/>
    </source>
</evidence>
<evidence type="ECO:0000313" key="2">
    <source>
        <dbReference type="EMBL" id="MQA37069.1"/>
    </source>
</evidence>
<dbReference type="PROSITE" id="PS51257">
    <property type="entry name" value="PROKAR_LIPOPROTEIN"/>
    <property type="match status" value="1"/>
</dbReference>
<sequence length="209" mass="22200">MTLTNKWRGTATTGAGVALTAVVACTVCCLPLVGPVVASLFAGVGAYCLDEVINPWYIVGAAAIAFAATFLWLLHRRRSRMGADENACGCQGGCGTDPASPDESVMDAGKPAPITCTLSAANFKERAAWLRELTSRALLTHQLDGSRLSLSYRLDAKVEVEKMVSQERECCGFLNYKVRRTATSIEVTVTAPANAGTDAQALFSHLIPE</sequence>
<accession>A0A6A7MWD3</accession>
<dbReference type="AlphaFoldDB" id="A0A6A7MWD3"/>
<keyword evidence="1" id="KW-0472">Membrane</keyword>
<keyword evidence="1" id="KW-1133">Transmembrane helix</keyword>
<reference evidence="2 3" key="1">
    <citation type="submission" date="2019-10" db="EMBL/GenBank/DDBJ databases">
        <title>Two novel species isolated from a subtropical stream in China.</title>
        <authorList>
            <person name="Lu H."/>
        </authorList>
    </citation>
    <scope>NUCLEOTIDE SEQUENCE [LARGE SCALE GENOMIC DNA]</scope>
    <source>
        <strain evidence="2 3">FT29W</strain>
    </source>
</reference>
<proteinExistence type="predicted"/>